<dbReference type="SUPFAM" id="SSF103473">
    <property type="entry name" value="MFS general substrate transporter"/>
    <property type="match status" value="1"/>
</dbReference>
<feature type="transmembrane region" description="Helical" evidence="7">
    <location>
        <begin position="259"/>
        <end position="280"/>
    </location>
</feature>
<dbReference type="AlphaFoldDB" id="A0A2Y9E0H6"/>
<keyword evidence="2" id="KW-0813">Transport</keyword>
<keyword evidence="8" id="KW-1185">Reference proteome</keyword>
<dbReference type="GO" id="GO:0015293">
    <property type="term" value="F:symporter activity"/>
    <property type="evidence" value="ECO:0007669"/>
    <property type="project" value="UniProtKB-KW"/>
</dbReference>
<dbReference type="GO" id="GO:0042910">
    <property type="term" value="F:xenobiotic transmembrane transporter activity"/>
    <property type="evidence" value="ECO:0007669"/>
    <property type="project" value="TreeGrafter"/>
</dbReference>
<dbReference type="Proteomes" id="UP000248480">
    <property type="component" value="Unplaced"/>
</dbReference>
<feature type="transmembrane region" description="Helical" evidence="7">
    <location>
        <begin position="353"/>
        <end position="373"/>
    </location>
</feature>
<feature type="transmembrane region" description="Helical" evidence="7">
    <location>
        <begin position="292"/>
        <end position="311"/>
    </location>
</feature>
<dbReference type="InterPro" id="IPR011701">
    <property type="entry name" value="MFS"/>
</dbReference>
<feature type="transmembrane region" description="Helical" evidence="7">
    <location>
        <begin position="317"/>
        <end position="341"/>
    </location>
</feature>
<name>A0A2Y9E0H6_TRIMA</name>
<feature type="transmembrane region" description="Helical" evidence="7">
    <location>
        <begin position="39"/>
        <end position="58"/>
    </location>
</feature>
<evidence type="ECO:0000256" key="5">
    <source>
        <dbReference type="ARBA" id="ARBA00022989"/>
    </source>
</evidence>
<dbReference type="GO" id="GO:0016324">
    <property type="term" value="C:apical plasma membrane"/>
    <property type="evidence" value="ECO:0007669"/>
    <property type="project" value="TreeGrafter"/>
</dbReference>
<dbReference type="InterPro" id="IPR036259">
    <property type="entry name" value="MFS_trans_sf"/>
</dbReference>
<dbReference type="GO" id="GO:0015143">
    <property type="term" value="F:urate transmembrane transporter activity"/>
    <property type="evidence" value="ECO:0007669"/>
    <property type="project" value="TreeGrafter"/>
</dbReference>
<keyword evidence="6 7" id="KW-0472">Membrane</keyword>
<feature type="transmembrane region" description="Helical" evidence="7">
    <location>
        <begin position="152"/>
        <end position="175"/>
    </location>
</feature>
<evidence type="ECO:0000256" key="3">
    <source>
        <dbReference type="ARBA" id="ARBA00022692"/>
    </source>
</evidence>
<dbReference type="FunFam" id="1.20.1250.20:FF:001045">
    <property type="entry name" value="Solute carrier family 17 (sodium phosphate), member 3"/>
    <property type="match status" value="1"/>
</dbReference>
<dbReference type="FunFam" id="1.20.1250.20:FF:000003">
    <property type="entry name" value="Solute carrier family 17 member 3"/>
    <property type="match status" value="1"/>
</dbReference>
<dbReference type="PANTHER" id="PTHR11662:SF134">
    <property type="entry name" value="SODIUM-DEPENDENT PHOSPHATE TRANSPORT PROTEIN 4"/>
    <property type="match status" value="1"/>
</dbReference>
<dbReference type="GeneID" id="101347362"/>
<evidence type="ECO:0000313" key="8">
    <source>
        <dbReference type="Proteomes" id="UP000248480"/>
    </source>
</evidence>
<keyword evidence="3 7" id="KW-0812">Transmembrane</keyword>
<sequence>MDTTTKLSSTAGESKYSQDMQLDEKLIPRKVQSLCSVRYGMAFIVHLCNIILMGQNVIMNITMVAMVNSTDHQSQGNVSTEGLPVNSFGGPNEAANSLPAGGSGFGGQYALWEKWCPPHERSRLCAIALSGMALGPFVAILTGGFISQVIGWPFAFYIFGGFGCVCSLLWIVLVYDDPVSHPWISISEKEYITSSLAQQVSASRQSLPIKDIVRSLPVWSLILCCFSYQWLITVLVMYTPSYISSVFNINIRDNGIVSSLPFVFAWAFGILGGQVADFLLTKNFRLVTVRKIATVLGNLPSSTLVAVLPYLRSSYITTITFLFISCGLASLCQSGISINALDIAPRHSSFLMGVSRGFAHLAAVLVPTVSGFILSQDPEFGWRNIFFLLFAINTLGLIFYIIFGEADVQDWAKERKVTRL</sequence>
<keyword evidence="4" id="KW-0769">Symport</keyword>
<organism evidence="8 9">
    <name type="scientific">Trichechus manatus latirostris</name>
    <name type="common">Florida manatee</name>
    <dbReference type="NCBI Taxonomy" id="127582"/>
    <lineage>
        <taxon>Eukaryota</taxon>
        <taxon>Metazoa</taxon>
        <taxon>Chordata</taxon>
        <taxon>Craniata</taxon>
        <taxon>Vertebrata</taxon>
        <taxon>Euteleostomi</taxon>
        <taxon>Mammalia</taxon>
        <taxon>Eutheria</taxon>
        <taxon>Afrotheria</taxon>
        <taxon>Sirenia</taxon>
        <taxon>Trichechidae</taxon>
        <taxon>Trichechus</taxon>
    </lineage>
</organism>
<proteinExistence type="predicted"/>
<dbReference type="GO" id="GO:0019534">
    <property type="term" value="F:toxin transmembrane transporter activity"/>
    <property type="evidence" value="ECO:0007669"/>
    <property type="project" value="TreeGrafter"/>
</dbReference>
<feature type="transmembrane region" description="Helical" evidence="7">
    <location>
        <begin position="216"/>
        <end position="239"/>
    </location>
</feature>
<dbReference type="RefSeq" id="XP_004384057.1">
    <property type="nucleotide sequence ID" value="XM_004384000.1"/>
</dbReference>
<evidence type="ECO:0000313" key="9">
    <source>
        <dbReference type="RefSeq" id="XP_004384057.1"/>
    </source>
</evidence>
<evidence type="ECO:0000256" key="6">
    <source>
        <dbReference type="ARBA" id="ARBA00023136"/>
    </source>
</evidence>
<evidence type="ECO:0000256" key="7">
    <source>
        <dbReference type="SAM" id="Phobius"/>
    </source>
</evidence>
<accession>A0A2Y9E0H6</accession>
<dbReference type="OrthoDB" id="2985014at2759"/>
<feature type="transmembrane region" description="Helical" evidence="7">
    <location>
        <begin position="385"/>
        <end position="403"/>
    </location>
</feature>
<dbReference type="Pfam" id="PF07690">
    <property type="entry name" value="MFS_1"/>
    <property type="match status" value="1"/>
</dbReference>
<dbReference type="Gene3D" id="1.20.1250.20">
    <property type="entry name" value="MFS general substrate transporter like domains"/>
    <property type="match status" value="2"/>
</dbReference>
<evidence type="ECO:0000256" key="1">
    <source>
        <dbReference type="ARBA" id="ARBA00004141"/>
    </source>
</evidence>
<dbReference type="GO" id="GO:0008308">
    <property type="term" value="F:voltage-gated monoatomic anion channel activity"/>
    <property type="evidence" value="ECO:0007669"/>
    <property type="project" value="TreeGrafter"/>
</dbReference>
<dbReference type="PANTHER" id="PTHR11662">
    <property type="entry name" value="SOLUTE CARRIER FAMILY 17"/>
    <property type="match status" value="1"/>
</dbReference>
<protein>
    <submittedName>
        <fullName evidence="9">Sodium-dependent phosphate transport protein 4 isoform X2</fullName>
    </submittedName>
</protein>
<dbReference type="InterPro" id="IPR050382">
    <property type="entry name" value="MFS_Na/Anion_cotransporter"/>
</dbReference>
<dbReference type="GO" id="GO:0015562">
    <property type="term" value="F:efflux transmembrane transporter activity"/>
    <property type="evidence" value="ECO:0007669"/>
    <property type="project" value="TreeGrafter"/>
</dbReference>
<feature type="transmembrane region" description="Helical" evidence="7">
    <location>
        <begin position="124"/>
        <end position="146"/>
    </location>
</feature>
<reference evidence="9" key="1">
    <citation type="submission" date="2025-08" db="UniProtKB">
        <authorList>
            <consortium name="RefSeq"/>
        </authorList>
    </citation>
    <scope>IDENTIFICATION</scope>
</reference>
<keyword evidence="5 7" id="KW-1133">Transmembrane helix</keyword>
<dbReference type="CTD" id="10786"/>
<comment type="subcellular location">
    <subcellularLocation>
        <location evidence="1">Membrane</location>
        <topology evidence="1">Multi-pass membrane protein</topology>
    </subcellularLocation>
</comment>
<evidence type="ECO:0000256" key="4">
    <source>
        <dbReference type="ARBA" id="ARBA00022847"/>
    </source>
</evidence>
<gene>
    <name evidence="9" type="primary">SLC17A3</name>
</gene>
<evidence type="ECO:0000256" key="2">
    <source>
        <dbReference type="ARBA" id="ARBA00022448"/>
    </source>
</evidence>